<dbReference type="Pfam" id="PF07662">
    <property type="entry name" value="Nucleos_tra2_C"/>
    <property type="match status" value="1"/>
</dbReference>
<feature type="transmembrane region" description="Helical" evidence="7">
    <location>
        <begin position="78"/>
        <end position="98"/>
    </location>
</feature>
<comment type="caution">
    <text evidence="11">The sequence shown here is derived from an EMBL/GenBank/DDBJ whole genome shotgun (WGS) entry which is preliminary data.</text>
</comment>
<feature type="transmembrane region" description="Helical" evidence="7">
    <location>
        <begin position="148"/>
        <end position="167"/>
    </location>
</feature>
<dbReference type="InterPro" id="IPR011657">
    <property type="entry name" value="CNT_C_dom"/>
</dbReference>
<evidence type="ECO:0000259" key="10">
    <source>
        <dbReference type="Pfam" id="PF07670"/>
    </source>
</evidence>
<feature type="transmembrane region" description="Helical" evidence="7">
    <location>
        <begin position="529"/>
        <end position="551"/>
    </location>
</feature>
<keyword evidence="5 7" id="KW-1133">Transmembrane helix</keyword>
<protein>
    <submittedName>
        <fullName evidence="11">Solute carrier family 28 member 3</fullName>
    </submittedName>
</protein>
<dbReference type="STRING" id="1661398.A0A482VPE8"/>
<evidence type="ECO:0000256" key="5">
    <source>
        <dbReference type="ARBA" id="ARBA00022989"/>
    </source>
</evidence>
<evidence type="ECO:0000256" key="1">
    <source>
        <dbReference type="ARBA" id="ARBA00004651"/>
    </source>
</evidence>
<feature type="transmembrane region" description="Helical" evidence="7">
    <location>
        <begin position="397"/>
        <end position="422"/>
    </location>
</feature>
<feature type="transmembrane region" description="Helical" evidence="7">
    <location>
        <begin position="179"/>
        <end position="196"/>
    </location>
</feature>
<name>A0A482VPE8_ASBVE</name>
<feature type="transmembrane region" description="Helical" evidence="7">
    <location>
        <begin position="37"/>
        <end position="58"/>
    </location>
</feature>
<evidence type="ECO:0000256" key="6">
    <source>
        <dbReference type="ARBA" id="ARBA00023136"/>
    </source>
</evidence>
<evidence type="ECO:0000313" key="12">
    <source>
        <dbReference type="Proteomes" id="UP000292052"/>
    </source>
</evidence>
<evidence type="ECO:0000256" key="2">
    <source>
        <dbReference type="ARBA" id="ARBA00009033"/>
    </source>
</evidence>
<dbReference type="OrthoDB" id="6075923at2759"/>
<dbReference type="PANTHER" id="PTHR10590">
    <property type="entry name" value="SODIUM/NUCLEOSIDE COTRANSPORTER"/>
    <property type="match status" value="1"/>
</dbReference>
<feature type="transmembrane region" description="Helical" evidence="7">
    <location>
        <begin position="236"/>
        <end position="258"/>
    </location>
</feature>
<feature type="transmembrane region" description="Helical" evidence="7">
    <location>
        <begin position="123"/>
        <end position="142"/>
    </location>
</feature>
<dbReference type="Pfam" id="PF07670">
    <property type="entry name" value="Gate"/>
    <property type="match status" value="1"/>
</dbReference>
<feature type="domain" description="Concentrative nucleoside transporter N-terminal" evidence="8">
    <location>
        <begin position="155"/>
        <end position="228"/>
    </location>
</feature>
<feature type="transmembrane region" description="Helical" evidence="7">
    <location>
        <begin position="312"/>
        <end position="334"/>
    </location>
</feature>
<feature type="transmembrane region" description="Helical" evidence="7">
    <location>
        <begin position="270"/>
        <end position="292"/>
    </location>
</feature>
<evidence type="ECO:0000259" key="9">
    <source>
        <dbReference type="Pfam" id="PF07662"/>
    </source>
</evidence>
<proteinExistence type="inferred from homology"/>
<feature type="domain" description="Nucleoside transporter/FeoB GTPase Gate" evidence="10">
    <location>
        <begin position="238"/>
        <end position="336"/>
    </location>
</feature>
<evidence type="ECO:0000256" key="3">
    <source>
        <dbReference type="ARBA" id="ARBA00022475"/>
    </source>
</evidence>
<dbReference type="GO" id="GO:0005415">
    <property type="term" value="F:nucleoside:sodium symporter activity"/>
    <property type="evidence" value="ECO:0007669"/>
    <property type="project" value="TreeGrafter"/>
</dbReference>
<comment type="subcellular location">
    <subcellularLocation>
        <location evidence="1">Cell membrane</location>
        <topology evidence="1">Multi-pass membrane protein</topology>
    </subcellularLocation>
</comment>
<evidence type="ECO:0000313" key="11">
    <source>
        <dbReference type="EMBL" id="RZC34586.1"/>
    </source>
</evidence>
<feature type="domain" description="Concentrative nucleoside transporter C-terminal" evidence="9">
    <location>
        <begin position="340"/>
        <end position="548"/>
    </location>
</feature>
<organism evidence="11 12">
    <name type="scientific">Asbolus verrucosus</name>
    <name type="common">Desert ironclad beetle</name>
    <dbReference type="NCBI Taxonomy" id="1661398"/>
    <lineage>
        <taxon>Eukaryota</taxon>
        <taxon>Metazoa</taxon>
        <taxon>Ecdysozoa</taxon>
        <taxon>Arthropoda</taxon>
        <taxon>Hexapoda</taxon>
        <taxon>Insecta</taxon>
        <taxon>Pterygota</taxon>
        <taxon>Neoptera</taxon>
        <taxon>Endopterygota</taxon>
        <taxon>Coleoptera</taxon>
        <taxon>Polyphaga</taxon>
        <taxon>Cucujiformia</taxon>
        <taxon>Tenebrionidae</taxon>
        <taxon>Pimeliinae</taxon>
        <taxon>Asbolus</taxon>
    </lineage>
</organism>
<keyword evidence="12" id="KW-1185">Reference proteome</keyword>
<reference evidence="11 12" key="1">
    <citation type="submission" date="2017-03" db="EMBL/GenBank/DDBJ databases">
        <title>Genome of the blue death feigning beetle - Asbolus verrucosus.</title>
        <authorList>
            <person name="Rider S.D."/>
        </authorList>
    </citation>
    <scope>NUCLEOTIDE SEQUENCE [LARGE SCALE GENOMIC DNA]</scope>
    <source>
        <strain evidence="11">Butters</strain>
        <tissue evidence="11">Head and leg muscle</tissue>
    </source>
</reference>
<accession>A0A482VPE8</accession>
<evidence type="ECO:0000256" key="7">
    <source>
        <dbReference type="SAM" id="Phobius"/>
    </source>
</evidence>
<dbReference type="AlphaFoldDB" id="A0A482VPE8"/>
<dbReference type="InterPro" id="IPR011642">
    <property type="entry name" value="Gate_dom"/>
</dbReference>
<keyword evidence="6 7" id="KW-0472">Membrane</keyword>
<comment type="similarity">
    <text evidence="2">Belongs to the concentrative nucleoside transporter (CNT) (TC 2.A.41) family.</text>
</comment>
<sequence>MSEYTSTENIIKENVENLQIEDGRILENKQRKKSSRYWINLALKLITIGLIWAHFIWATYYFIDKTSDTLEATTCTGYGFWMILFIFIHFGIMYKLALKPYVMPKFRKYVWNPTVQLLKKIKYGAIIFYVLVLIAIIAFLVVDTDGDRHRLISLCGLVVYVIIGFVLSSNKRKIQWHTVTWGLILQFTLGLLMIRWETGRNVFNCVGDKVDTFLKYALNGSAFVYGNLLVNQESVFAFNALAAIYFFSFIINILFYYGIMQNVVAGMGKFIQWVMGTSICESVNSATTVFLGMSEAPLMLKPYLKDMTESEIHSIMTAGFAMVSGTVLAAYISFGASPAHLITASVMSAPAALCYSKLVCPETEEIVATEEKIEAVQMEFDSVLDAASKGTQDASEIVIAIISSLIAFIAFIYFINGILGWLGMLVGFTDESEIWSVELILGKIFIPITYIMGVQWDECEKVGQLIGIKTMVNEFVAFQKMGSMNLTPKSKVIATYSICGFANPGSVGIMLSTLGTLMPTRKEVLSKLVMSSFVAGCITCFMTACVAGLLIGDGEDV</sequence>
<dbReference type="Proteomes" id="UP000292052">
    <property type="component" value="Unassembled WGS sequence"/>
</dbReference>
<evidence type="ECO:0000256" key="4">
    <source>
        <dbReference type="ARBA" id="ARBA00022692"/>
    </source>
</evidence>
<dbReference type="Pfam" id="PF01773">
    <property type="entry name" value="Nucleos_tra2_N"/>
    <property type="match status" value="1"/>
</dbReference>
<dbReference type="InterPro" id="IPR008276">
    <property type="entry name" value="C_nuclsd_transpt"/>
</dbReference>
<keyword evidence="4 7" id="KW-0812">Transmembrane</keyword>
<keyword evidence="3" id="KW-1003">Cell membrane</keyword>
<evidence type="ECO:0000259" key="8">
    <source>
        <dbReference type="Pfam" id="PF01773"/>
    </source>
</evidence>
<feature type="transmembrane region" description="Helical" evidence="7">
    <location>
        <begin position="493"/>
        <end position="517"/>
    </location>
</feature>
<dbReference type="GO" id="GO:0005886">
    <property type="term" value="C:plasma membrane"/>
    <property type="evidence" value="ECO:0007669"/>
    <property type="project" value="UniProtKB-SubCell"/>
</dbReference>
<dbReference type="InterPro" id="IPR002668">
    <property type="entry name" value="CNT_N_dom"/>
</dbReference>
<dbReference type="EMBL" id="QDEB01078730">
    <property type="protein sequence ID" value="RZC34586.1"/>
    <property type="molecule type" value="Genomic_DNA"/>
</dbReference>
<dbReference type="PANTHER" id="PTHR10590:SF4">
    <property type="entry name" value="SOLUTE CARRIER FAMILY 28 MEMBER 3"/>
    <property type="match status" value="1"/>
</dbReference>
<gene>
    <name evidence="11" type="ORF">BDFB_002839</name>
</gene>